<evidence type="ECO:0000259" key="1">
    <source>
        <dbReference type="PROSITE" id="PS50801"/>
    </source>
</evidence>
<dbReference type="CDD" id="cd07043">
    <property type="entry name" value="STAS_anti-anti-sigma_factors"/>
    <property type="match status" value="1"/>
</dbReference>
<protein>
    <recommendedName>
        <fullName evidence="1">STAS domain-containing protein</fullName>
    </recommendedName>
</protein>
<dbReference type="SUPFAM" id="SSF52091">
    <property type="entry name" value="SpoIIaa-like"/>
    <property type="match status" value="1"/>
</dbReference>
<dbReference type="EMBL" id="UINC01019576">
    <property type="protein sequence ID" value="SVA82966.1"/>
    <property type="molecule type" value="Genomic_DNA"/>
</dbReference>
<organism evidence="2">
    <name type="scientific">marine metagenome</name>
    <dbReference type="NCBI Taxonomy" id="408172"/>
    <lineage>
        <taxon>unclassified sequences</taxon>
        <taxon>metagenomes</taxon>
        <taxon>ecological metagenomes</taxon>
    </lineage>
</organism>
<feature type="domain" description="STAS" evidence="1">
    <location>
        <begin position="16"/>
        <end position="108"/>
    </location>
</feature>
<reference evidence="2" key="1">
    <citation type="submission" date="2018-05" db="EMBL/GenBank/DDBJ databases">
        <authorList>
            <person name="Lanie J.A."/>
            <person name="Ng W.-L."/>
            <person name="Kazmierczak K.M."/>
            <person name="Andrzejewski T.M."/>
            <person name="Davidsen T.M."/>
            <person name="Wayne K.J."/>
            <person name="Tettelin H."/>
            <person name="Glass J.I."/>
            <person name="Rusch D."/>
            <person name="Podicherti R."/>
            <person name="Tsui H.-C.T."/>
            <person name="Winkler M.E."/>
        </authorList>
    </citation>
    <scope>NUCLEOTIDE SEQUENCE</scope>
</reference>
<dbReference type="Gene3D" id="3.30.750.24">
    <property type="entry name" value="STAS domain"/>
    <property type="match status" value="1"/>
</dbReference>
<dbReference type="AlphaFoldDB" id="A0A381Z0Y5"/>
<sequence length="147" mass="16394">MTPVMETRETTNTCPLSVEEPEENGHVTFTVYGNFDRKIIPDIFDGITPLFTKQRSRVTMNLDGVTGIDNSGIATIVECVRMASDSETEFNVIGINEKVKEVLELTKLSSLFENMEFRTVCSNSEPGTLGCCIKKKINIPNRIPETN</sequence>
<gene>
    <name evidence="2" type="ORF">METZ01_LOCUS135820</name>
</gene>
<name>A0A381Z0Y5_9ZZZZ</name>
<proteinExistence type="predicted"/>
<dbReference type="InterPro" id="IPR036513">
    <property type="entry name" value="STAS_dom_sf"/>
</dbReference>
<accession>A0A381Z0Y5</accession>
<dbReference type="PROSITE" id="PS50801">
    <property type="entry name" value="STAS"/>
    <property type="match status" value="1"/>
</dbReference>
<evidence type="ECO:0000313" key="2">
    <source>
        <dbReference type="EMBL" id="SVA82966.1"/>
    </source>
</evidence>
<dbReference type="Pfam" id="PF01740">
    <property type="entry name" value="STAS"/>
    <property type="match status" value="1"/>
</dbReference>
<dbReference type="InterPro" id="IPR002645">
    <property type="entry name" value="STAS_dom"/>
</dbReference>